<keyword evidence="1" id="KW-1133">Transmembrane helix</keyword>
<feature type="transmembrane region" description="Helical" evidence="1">
    <location>
        <begin position="232"/>
        <end position="254"/>
    </location>
</feature>
<keyword evidence="1" id="KW-0472">Membrane</keyword>
<protein>
    <submittedName>
        <fullName evidence="2">Uncharacterized protein</fullName>
    </submittedName>
</protein>
<evidence type="ECO:0000313" key="2">
    <source>
        <dbReference type="EMBL" id="OGH93706.1"/>
    </source>
</evidence>
<name>A0A1F6PC16_9BACT</name>
<dbReference type="InterPro" id="IPR043993">
    <property type="entry name" value="T4SS_pilin"/>
</dbReference>
<dbReference type="Pfam" id="PF18895">
    <property type="entry name" value="T4SS_pilin"/>
    <property type="match status" value="1"/>
</dbReference>
<dbReference type="STRING" id="1798709.A2538_02355"/>
<proteinExistence type="predicted"/>
<comment type="caution">
    <text evidence="2">The sequence shown here is derived from an EMBL/GenBank/DDBJ whole genome shotgun (WGS) entry which is preliminary data.</text>
</comment>
<dbReference type="AlphaFoldDB" id="A0A1F6PC16"/>
<reference evidence="2 3" key="1">
    <citation type="journal article" date="2016" name="Nat. Commun.">
        <title>Thousands of microbial genomes shed light on interconnected biogeochemical processes in an aquifer system.</title>
        <authorList>
            <person name="Anantharaman K."/>
            <person name="Brown C.T."/>
            <person name="Hug L.A."/>
            <person name="Sharon I."/>
            <person name="Castelle C.J."/>
            <person name="Probst A.J."/>
            <person name="Thomas B.C."/>
            <person name="Singh A."/>
            <person name="Wilkins M.J."/>
            <person name="Karaoz U."/>
            <person name="Brodie E.L."/>
            <person name="Williams K.H."/>
            <person name="Hubbard S.S."/>
            <person name="Banfield J.F."/>
        </authorList>
    </citation>
    <scope>NUCLEOTIDE SEQUENCE [LARGE SCALE GENOMIC DNA]</scope>
</reference>
<dbReference type="Proteomes" id="UP000178254">
    <property type="component" value="Unassembled WGS sequence"/>
</dbReference>
<feature type="transmembrane region" description="Helical" evidence="1">
    <location>
        <begin position="197"/>
        <end position="220"/>
    </location>
</feature>
<evidence type="ECO:0000256" key="1">
    <source>
        <dbReference type="SAM" id="Phobius"/>
    </source>
</evidence>
<sequence>MIKKMKIKMLFTATIVFMVGLFLLPTAVLAGGACLCRGQIGLNWLGEVVVPTEQLNAICTDYTDSVCTIIDFPIPSEYAKDSAECDLLPLGTTDELFAKYEVPSSVTMLLDVDVSFEATCRWVESANDGTLSPGMIGGPDLNGVISENMEAAGLEKITPTVPVSKNGCPGGYTCLTNPLENKKADIPFIIGTVIKSAMGLAGALALFMVIWGAQGWLLAAGNPEKIKEGSKTIIWAIVGLLVLFMAYLVLAIVLNTLTTGVV</sequence>
<evidence type="ECO:0000313" key="3">
    <source>
        <dbReference type="Proteomes" id="UP000178254"/>
    </source>
</evidence>
<dbReference type="EMBL" id="MFRE01000022">
    <property type="protein sequence ID" value="OGH93706.1"/>
    <property type="molecule type" value="Genomic_DNA"/>
</dbReference>
<accession>A0A1F6PC16</accession>
<keyword evidence="1" id="KW-0812">Transmembrane</keyword>
<organism evidence="2 3">
    <name type="scientific">Candidatus Magasanikbacteria bacterium RIFOXYD2_FULL_41_14</name>
    <dbReference type="NCBI Taxonomy" id="1798709"/>
    <lineage>
        <taxon>Bacteria</taxon>
        <taxon>Candidatus Magasanikiibacteriota</taxon>
    </lineage>
</organism>
<gene>
    <name evidence="2" type="ORF">A2538_02355</name>
</gene>
<dbReference type="PROSITE" id="PS51257">
    <property type="entry name" value="PROKAR_LIPOPROTEIN"/>
    <property type="match status" value="1"/>
</dbReference>